<proteinExistence type="inferred from homology"/>
<dbReference type="AlphaFoldDB" id="A0A9P6ETS4"/>
<dbReference type="InterPro" id="IPR036380">
    <property type="entry name" value="Isochorismatase-like_sf"/>
</dbReference>
<dbReference type="PANTHER" id="PTHR14119:SF3">
    <property type="entry name" value="ISOCHORISMATASE DOMAIN-CONTAINING PROTEIN 2"/>
    <property type="match status" value="1"/>
</dbReference>
<dbReference type="Gene3D" id="3.40.50.850">
    <property type="entry name" value="Isochorismatase-like"/>
    <property type="match status" value="1"/>
</dbReference>
<protein>
    <submittedName>
        <fullName evidence="3">Isochorismatase-like protein</fullName>
    </submittedName>
</protein>
<dbReference type="EMBL" id="MU157825">
    <property type="protein sequence ID" value="KAF9535042.1"/>
    <property type="molecule type" value="Genomic_DNA"/>
</dbReference>
<name>A0A9P6ETS4_9AGAR</name>
<comment type="similarity">
    <text evidence="1">Belongs to the isochorismatase family.</text>
</comment>
<dbReference type="InterPro" id="IPR000868">
    <property type="entry name" value="Isochorismatase-like_dom"/>
</dbReference>
<dbReference type="Proteomes" id="UP000807306">
    <property type="component" value="Unassembled WGS sequence"/>
</dbReference>
<evidence type="ECO:0000313" key="4">
    <source>
        <dbReference type="Proteomes" id="UP000807306"/>
    </source>
</evidence>
<organism evidence="3 4">
    <name type="scientific">Crepidotus variabilis</name>
    <dbReference type="NCBI Taxonomy" id="179855"/>
    <lineage>
        <taxon>Eukaryota</taxon>
        <taxon>Fungi</taxon>
        <taxon>Dikarya</taxon>
        <taxon>Basidiomycota</taxon>
        <taxon>Agaricomycotina</taxon>
        <taxon>Agaricomycetes</taxon>
        <taxon>Agaricomycetidae</taxon>
        <taxon>Agaricales</taxon>
        <taxon>Agaricineae</taxon>
        <taxon>Crepidotaceae</taxon>
        <taxon>Crepidotus</taxon>
    </lineage>
</organism>
<comment type="caution">
    <text evidence="3">The sequence shown here is derived from an EMBL/GenBank/DDBJ whole genome shotgun (WGS) entry which is preliminary data.</text>
</comment>
<dbReference type="InterPro" id="IPR050993">
    <property type="entry name" value="Isochorismatase_domain"/>
</dbReference>
<dbReference type="PANTHER" id="PTHR14119">
    <property type="entry name" value="HYDROLASE"/>
    <property type="match status" value="1"/>
</dbReference>
<keyword evidence="4" id="KW-1185">Reference proteome</keyword>
<dbReference type="OrthoDB" id="269496at2759"/>
<gene>
    <name evidence="3" type="ORF">CPB83DRAFT_843379</name>
</gene>
<accession>A0A9P6ETS4</accession>
<dbReference type="SUPFAM" id="SSF52499">
    <property type="entry name" value="Isochorismatase-like hydrolases"/>
    <property type="match status" value="1"/>
</dbReference>
<evidence type="ECO:0000313" key="3">
    <source>
        <dbReference type="EMBL" id="KAF9535042.1"/>
    </source>
</evidence>
<evidence type="ECO:0000259" key="2">
    <source>
        <dbReference type="Pfam" id="PF00857"/>
    </source>
</evidence>
<evidence type="ECO:0000256" key="1">
    <source>
        <dbReference type="ARBA" id="ARBA00006336"/>
    </source>
</evidence>
<reference evidence="3" key="1">
    <citation type="submission" date="2020-11" db="EMBL/GenBank/DDBJ databases">
        <authorList>
            <consortium name="DOE Joint Genome Institute"/>
            <person name="Ahrendt S."/>
            <person name="Riley R."/>
            <person name="Andreopoulos W."/>
            <person name="Labutti K."/>
            <person name="Pangilinan J."/>
            <person name="Ruiz-Duenas F.J."/>
            <person name="Barrasa J.M."/>
            <person name="Sanchez-Garcia M."/>
            <person name="Camarero S."/>
            <person name="Miyauchi S."/>
            <person name="Serrano A."/>
            <person name="Linde D."/>
            <person name="Babiker R."/>
            <person name="Drula E."/>
            <person name="Ayuso-Fernandez I."/>
            <person name="Pacheco R."/>
            <person name="Padilla G."/>
            <person name="Ferreira P."/>
            <person name="Barriuso J."/>
            <person name="Kellner H."/>
            <person name="Castanera R."/>
            <person name="Alfaro M."/>
            <person name="Ramirez L."/>
            <person name="Pisabarro A.G."/>
            <person name="Kuo A."/>
            <person name="Tritt A."/>
            <person name="Lipzen A."/>
            <person name="He G."/>
            <person name="Yan M."/>
            <person name="Ng V."/>
            <person name="Cullen D."/>
            <person name="Martin F."/>
            <person name="Rosso M.-N."/>
            <person name="Henrissat B."/>
            <person name="Hibbett D."/>
            <person name="Martinez A.T."/>
            <person name="Grigoriev I.V."/>
        </authorList>
    </citation>
    <scope>NUCLEOTIDE SEQUENCE</scope>
    <source>
        <strain evidence="3">CBS 506.95</strain>
    </source>
</reference>
<feature type="domain" description="Isochorismatase-like" evidence="2">
    <location>
        <begin position="7"/>
        <end position="166"/>
    </location>
</feature>
<dbReference type="Pfam" id="PF00857">
    <property type="entry name" value="Isochorismatase"/>
    <property type="match status" value="1"/>
</dbReference>
<sequence length="223" mass="24104">MLVPQSTLFLLCDIQTKFKNAIFGYQHVVSTANKMVKIAQLLGIPVIATTQNSKALGQIDPGIDLASLGSLLLGNFDKTLFSMITQDVENILASKPEITQIVLFGIESHVCVLQTFLSLSSLSSQPNGTKYTIHILADGISSCNSFEVSIAIARMRHEGAVITTSESVGFQLVGDAKSDKFKAFSKLVKEEQNGTKSAGEYLLQDGKETPDKLAPVKNIKNLI</sequence>